<dbReference type="RefSeq" id="WP_220640999.1">
    <property type="nucleotide sequence ID" value="NZ_CP080429.1"/>
</dbReference>
<dbReference type="EMBL" id="CP080429">
    <property type="protein sequence ID" value="QYJ68659.1"/>
    <property type="molecule type" value="Genomic_DNA"/>
</dbReference>
<dbReference type="Proteomes" id="UP000825381">
    <property type="component" value="Chromosome"/>
</dbReference>
<dbReference type="Pfam" id="PF18962">
    <property type="entry name" value="Por_Secre_tail"/>
    <property type="match status" value="1"/>
</dbReference>
<feature type="chain" id="PRO_5046759606" evidence="2">
    <location>
        <begin position="22"/>
        <end position="382"/>
    </location>
</feature>
<accession>A0ABX8V743</accession>
<evidence type="ECO:0000313" key="5">
    <source>
        <dbReference type="Proteomes" id="UP000825381"/>
    </source>
</evidence>
<feature type="domain" description="Secretion system C-terminal sorting" evidence="3">
    <location>
        <begin position="311"/>
        <end position="378"/>
    </location>
</feature>
<dbReference type="Gene3D" id="2.60.40.3620">
    <property type="match status" value="2"/>
</dbReference>
<reference evidence="4 5" key="1">
    <citation type="submission" date="2021-07" db="EMBL/GenBank/DDBJ databases">
        <title>Flavobacterium WSW3-B6 sp.nov, isolated from seaweed.</title>
        <authorList>
            <person name="Muhammad N."/>
            <person name="Ho H."/>
            <person name="Lee Y.-J."/>
            <person name="Nguyen T."/>
            <person name="Ho J."/>
            <person name="Kim S.-G."/>
        </authorList>
    </citation>
    <scope>NUCLEOTIDE SEQUENCE [LARGE SCALE GENOMIC DNA]</scope>
    <source>
        <strain evidence="4 5">WSW3-B6</strain>
    </source>
</reference>
<organism evidence="4 5">
    <name type="scientific">Flavobacterium litorale</name>
    <dbReference type="NCBI Taxonomy" id="2856519"/>
    <lineage>
        <taxon>Bacteria</taxon>
        <taxon>Pseudomonadati</taxon>
        <taxon>Bacteroidota</taxon>
        <taxon>Flavobacteriia</taxon>
        <taxon>Flavobacteriales</taxon>
        <taxon>Flavobacteriaceae</taxon>
        <taxon>Flavobacterium</taxon>
    </lineage>
</organism>
<evidence type="ECO:0000313" key="4">
    <source>
        <dbReference type="EMBL" id="QYJ68659.1"/>
    </source>
</evidence>
<evidence type="ECO:0000259" key="3">
    <source>
        <dbReference type="Pfam" id="PF18962"/>
    </source>
</evidence>
<evidence type="ECO:0000256" key="1">
    <source>
        <dbReference type="ARBA" id="ARBA00022729"/>
    </source>
</evidence>
<evidence type="ECO:0000256" key="2">
    <source>
        <dbReference type="SAM" id="SignalP"/>
    </source>
</evidence>
<dbReference type="NCBIfam" id="TIGR04183">
    <property type="entry name" value="Por_Secre_tail"/>
    <property type="match status" value="1"/>
</dbReference>
<protein>
    <submittedName>
        <fullName evidence="4">T9SS type A sorting domain-containing protein</fullName>
    </submittedName>
</protein>
<keyword evidence="5" id="KW-1185">Reference proteome</keyword>
<keyword evidence="1 2" id="KW-0732">Signal</keyword>
<dbReference type="InterPro" id="IPR026444">
    <property type="entry name" value="Secre_tail"/>
</dbReference>
<feature type="signal peptide" evidence="2">
    <location>
        <begin position="1"/>
        <end position="21"/>
    </location>
</feature>
<gene>
    <name evidence="4" type="ORF">K1I41_01920</name>
</gene>
<sequence length="382" mass="40930">MMKRLLLVVTVLIAGTFTSFAQFDNIGLLGGSTATGWTSDTDMMTTDGVIYTLNDVVITVPDVDPGVKFRKDDDWTENWGGDNFPSGTATPNGGNIPAVNGTYNVTFNLSTLEYSFENVAGFDEVLIEIGDMDVTMVTLDGTNYTAENVMLEAGNLAFIIDDTNMGWGSADFPSGTAVEGQQIPVLANSYNISFNLDTKAYSFDYVMISMIGDGVVDWNTDTPMETTDGINYTYMLTSSGGPGKFRLNNAWNPGWGATDFPMGIGSTEGDAPNIPIAAGTYNVSFNRITGAYNFDDVTASVADFGNNKLVVYPNPSNTVWNFSAGSLIIDAVEVIDVTGKVVYSNTFNTAEITIDATTLAPGVYFTKVYSGAAVKTIKVVKK</sequence>
<name>A0ABX8V743_9FLAO</name>
<proteinExistence type="predicted"/>